<feature type="domain" description="Protein HGH1 N-terminal" evidence="4">
    <location>
        <begin position="95"/>
        <end position="277"/>
    </location>
</feature>
<feature type="domain" description="Protein HGH1 C-terminal" evidence="5">
    <location>
        <begin position="283"/>
        <end position="336"/>
    </location>
</feature>
<dbReference type="SUPFAM" id="SSF48371">
    <property type="entry name" value="ARM repeat"/>
    <property type="match status" value="1"/>
</dbReference>
<reference evidence="6 7" key="1">
    <citation type="journal article" date="2023" name="G3 (Bethesda)">
        <title>A high-quality reference genome for the fission yeast Schizosaccharomyces osmophilus.</title>
        <authorList>
            <person name="Jia G.S."/>
            <person name="Zhang W.C."/>
            <person name="Liang Y."/>
            <person name="Liu X.H."/>
            <person name="Rhind N."/>
            <person name="Pidoux A."/>
            <person name="Brysch-Herzberg M."/>
            <person name="Du L.L."/>
        </authorList>
    </citation>
    <scope>NUCLEOTIDE SEQUENCE [LARGE SCALE GENOMIC DNA]</scope>
    <source>
        <strain evidence="6 7">CBS 15793</strain>
    </source>
</reference>
<name>A0AAF0AXL3_9SCHI</name>
<proteinExistence type="inferred from homology"/>
<dbReference type="InterPro" id="IPR016024">
    <property type="entry name" value="ARM-type_fold"/>
</dbReference>
<dbReference type="Proteomes" id="UP001212411">
    <property type="component" value="Chromosome 2"/>
</dbReference>
<dbReference type="AlphaFoldDB" id="A0AAF0AXL3"/>
<dbReference type="InterPro" id="IPR007206">
    <property type="entry name" value="Protein_HGH1_C"/>
</dbReference>
<dbReference type="EMBL" id="CP115612">
    <property type="protein sequence ID" value="WBW74195.1"/>
    <property type="molecule type" value="Genomic_DNA"/>
</dbReference>
<evidence type="ECO:0000256" key="1">
    <source>
        <dbReference type="ARBA" id="ARBA00006712"/>
    </source>
</evidence>
<dbReference type="InterPro" id="IPR007205">
    <property type="entry name" value="Protein_HGH1_N"/>
</dbReference>
<feature type="region of interest" description="Disordered" evidence="3">
    <location>
        <begin position="336"/>
        <end position="356"/>
    </location>
</feature>
<accession>A0AAF0AXL3</accession>
<dbReference type="PANTHER" id="PTHR13387">
    <property type="entry name" value="PROTEIN HGH1 HOMOLOG"/>
    <property type="match status" value="1"/>
</dbReference>
<dbReference type="InterPro" id="IPR039717">
    <property type="entry name" value="Hgh1"/>
</dbReference>
<keyword evidence="7" id="KW-1185">Reference proteome</keyword>
<evidence type="ECO:0000313" key="6">
    <source>
        <dbReference type="EMBL" id="WBW74195.1"/>
    </source>
</evidence>
<evidence type="ECO:0000256" key="2">
    <source>
        <dbReference type="ARBA" id="ARBA00014076"/>
    </source>
</evidence>
<dbReference type="Gene3D" id="1.25.10.10">
    <property type="entry name" value="Leucine-rich Repeat Variant"/>
    <property type="match status" value="1"/>
</dbReference>
<organism evidence="6 7">
    <name type="scientific">Schizosaccharomyces osmophilus</name>
    <dbReference type="NCBI Taxonomy" id="2545709"/>
    <lineage>
        <taxon>Eukaryota</taxon>
        <taxon>Fungi</taxon>
        <taxon>Dikarya</taxon>
        <taxon>Ascomycota</taxon>
        <taxon>Taphrinomycotina</taxon>
        <taxon>Schizosaccharomycetes</taxon>
        <taxon>Schizosaccharomycetales</taxon>
        <taxon>Schizosaccharomycetaceae</taxon>
        <taxon>Schizosaccharomyces</taxon>
    </lineage>
</organism>
<dbReference type="GeneID" id="80877441"/>
<sequence>MSELKELAGFLHDQNPQVRMLATQHLLPYTARNSPQFDIWFNNNCEPVKDLKALLKDKPQIASQAITALVNVSQNASVRRVLMDEEFLNLVFGIITNPVHGLADLSCMVLCNLAKEEDFVRILDMKVPLREFSLSRNIIDQLMDLFVKGTNHGINKYANFDFLANVFADMTRFEKGRKYFTTIQEYDNVYPVSKLIVFTEHNSMLRRTGVSAIIKNICFDAPFHKTLMDEEGVNLLPYLFLPLAGPEDLDEEDMEGMFDELQLLPDDKKREPDMFIMKTHVESLILLCATHEGREHLRSRKVYPIIRELHLHVEDEDLQALCDQLVQLLVRDEATEEVEKATENPPDEEDAIIEVD</sequence>
<comment type="similarity">
    <text evidence="1">Belongs to the HGH1 family.</text>
</comment>
<evidence type="ECO:0000259" key="5">
    <source>
        <dbReference type="Pfam" id="PF04064"/>
    </source>
</evidence>
<protein>
    <recommendedName>
        <fullName evidence="2">Protein HGH1 homolog</fullName>
    </recommendedName>
</protein>
<gene>
    <name evidence="6" type="primary">hgh1</name>
    <name evidence="6" type="ORF">SOMG_03965</name>
</gene>
<dbReference type="PANTHER" id="PTHR13387:SF9">
    <property type="entry name" value="PROTEIN HGH1 HOMOLOG"/>
    <property type="match status" value="1"/>
</dbReference>
<dbReference type="Pfam" id="PF04063">
    <property type="entry name" value="DUF383"/>
    <property type="match status" value="1"/>
</dbReference>
<dbReference type="Pfam" id="PF04064">
    <property type="entry name" value="DUF384"/>
    <property type="match status" value="1"/>
</dbReference>
<evidence type="ECO:0000313" key="7">
    <source>
        <dbReference type="Proteomes" id="UP001212411"/>
    </source>
</evidence>
<evidence type="ECO:0000259" key="4">
    <source>
        <dbReference type="Pfam" id="PF04063"/>
    </source>
</evidence>
<feature type="compositionally biased region" description="Acidic residues" evidence="3">
    <location>
        <begin position="345"/>
        <end position="356"/>
    </location>
</feature>
<dbReference type="KEGG" id="som:SOMG_03965"/>
<dbReference type="InterPro" id="IPR011989">
    <property type="entry name" value="ARM-like"/>
</dbReference>
<dbReference type="RefSeq" id="XP_056038438.1">
    <property type="nucleotide sequence ID" value="XM_056182752.1"/>
</dbReference>
<evidence type="ECO:0000256" key="3">
    <source>
        <dbReference type="SAM" id="MobiDB-lite"/>
    </source>
</evidence>